<proteinExistence type="predicted"/>
<keyword evidence="2" id="KW-1185">Reference proteome</keyword>
<dbReference type="RefSeq" id="WP_014963751.1">
    <property type="nucleotide sequence ID" value="NC_018655.1"/>
</dbReference>
<organism evidence="1 2">
    <name type="scientific">Candidatus Nitrosopumilus koreensis AR1</name>
    <dbReference type="NCBI Taxonomy" id="1229908"/>
    <lineage>
        <taxon>Archaea</taxon>
        <taxon>Nitrososphaerota</taxon>
        <taxon>Nitrososphaeria</taxon>
        <taxon>Nitrosopumilales</taxon>
        <taxon>Nitrosopumilaceae</taxon>
        <taxon>Nitrosopumilus</taxon>
    </lineage>
</organism>
<dbReference type="Proteomes" id="UP000006101">
    <property type="component" value="Chromosome"/>
</dbReference>
<dbReference type="EMBL" id="CP003842">
    <property type="protein sequence ID" value="AFS81370.1"/>
    <property type="molecule type" value="Genomic_DNA"/>
</dbReference>
<accession>K0B8U2</accession>
<dbReference type="GeneID" id="13724347"/>
<evidence type="ECO:0000313" key="1">
    <source>
        <dbReference type="EMBL" id="AFS81370.1"/>
    </source>
</evidence>
<protein>
    <submittedName>
        <fullName evidence="1">Uncharacterized protein</fullName>
    </submittedName>
</protein>
<name>K0B8U2_9ARCH</name>
<dbReference type="PATRIC" id="fig|1229908.8.peg.1639"/>
<sequence>MNQQLIVSKIMEKELAEMNRLKVLELEFMLFLSKMDDSIFQKFHDALSDEDDVEYISHEL</sequence>
<dbReference type="AlphaFoldDB" id="K0B8U2"/>
<dbReference type="KEGG" id="nkr:NKOR_07545"/>
<reference evidence="1 2" key="1">
    <citation type="journal article" date="2012" name="J. Bacteriol.">
        <title>Draft Genome Sequence of an Ammonia-Oxidizing Archaeon, "Candidatus Nitrosopumilus koreensis" AR1, from Marine Sediment.</title>
        <authorList>
            <person name="Park S.J."/>
            <person name="Kim J.G."/>
            <person name="Jung M.Y."/>
            <person name="Kim S.J."/>
            <person name="Cha I.T."/>
            <person name="Kwon K."/>
            <person name="Lee J.H."/>
            <person name="Rhee S.K."/>
        </authorList>
    </citation>
    <scope>NUCLEOTIDE SEQUENCE [LARGE SCALE GENOMIC DNA]</scope>
    <source>
        <strain evidence="1 2">AR1</strain>
    </source>
</reference>
<gene>
    <name evidence="1" type="ORF">NKOR_07545</name>
</gene>
<dbReference type="HOGENOM" id="CLU_2930018_0_0_2"/>
<evidence type="ECO:0000313" key="2">
    <source>
        <dbReference type="Proteomes" id="UP000006101"/>
    </source>
</evidence>